<dbReference type="Gene3D" id="2.115.10.20">
    <property type="entry name" value="Glycosyl hydrolase domain, family 43"/>
    <property type="match status" value="2"/>
</dbReference>
<name>A0A146FKF5_ASPKA</name>
<keyword evidence="10" id="KW-1133">Transmembrane helix</keyword>
<evidence type="ECO:0000256" key="8">
    <source>
        <dbReference type="ARBA" id="ARBA00025221"/>
    </source>
</evidence>
<keyword evidence="10" id="KW-0472">Membrane</keyword>
<evidence type="ECO:0000256" key="5">
    <source>
        <dbReference type="ARBA" id="ARBA00023180"/>
    </source>
</evidence>
<keyword evidence="6" id="KW-0119">Carbohydrate metabolism</keyword>
<dbReference type="AlphaFoldDB" id="A0A146FKF5"/>
<evidence type="ECO:0000256" key="7">
    <source>
        <dbReference type="ARBA" id="ARBA00023326"/>
    </source>
</evidence>
<keyword evidence="10" id="KW-0812">Transmembrane</keyword>
<keyword evidence="3" id="KW-0858">Xylan degradation</keyword>
<accession>A0A146FKF5</accession>
<evidence type="ECO:0000256" key="2">
    <source>
        <dbReference type="ARBA" id="ARBA00022525"/>
    </source>
</evidence>
<evidence type="ECO:0000256" key="10">
    <source>
        <dbReference type="SAM" id="Phobius"/>
    </source>
</evidence>
<dbReference type="PANTHER" id="PTHR43301:SF4">
    <property type="entry name" value="ARABINAN ENDO-1,5-ALPHA-L-ARABINOSIDASE B"/>
    <property type="match status" value="1"/>
</dbReference>
<evidence type="ECO:0000256" key="1">
    <source>
        <dbReference type="ARBA" id="ARBA00004613"/>
    </source>
</evidence>
<evidence type="ECO:0000256" key="9">
    <source>
        <dbReference type="SAM" id="MobiDB-lite"/>
    </source>
</evidence>
<comment type="subcellular location">
    <subcellularLocation>
        <location evidence="1">Secreted</location>
    </subcellularLocation>
</comment>
<comment type="caution">
    <text evidence="11">The sequence shown here is derived from an EMBL/GenBank/DDBJ whole genome shotgun (WGS) entry which is preliminary data.</text>
</comment>
<evidence type="ECO:0000313" key="12">
    <source>
        <dbReference type="Proteomes" id="UP000075230"/>
    </source>
</evidence>
<evidence type="ECO:0000256" key="6">
    <source>
        <dbReference type="ARBA" id="ARBA00023277"/>
    </source>
</evidence>
<keyword evidence="5" id="KW-0325">Glycoprotein</keyword>
<dbReference type="GO" id="GO:0045493">
    <property type="term" value="P:xylan catabolic process"/>
    <property type="evidence" value="ECO:0007669"/>
    <property type="project" value="UniProtKB-KW"/>
</dbReference>
<gene>
    <name evidence="11" type="ORF">RIB2604_02100220</name>
</gene>
<organism evidence="11 12">
    <name type="scientific">Aspergillus kawachii</name>
    <name type="common">White koji mold</name>
    <name type="synonym">Aspergillus awamori var. kawachi</name>
    <dbReference type="NCBI Taxonomy" id="1069201"/>
    <lineage>
        <taxon>Eukaryota</taxon>
        <taxon>Fungi</taxon>
        <taxon>Dikarya</taxon>
        <taxon>Ascomycota</taxon>
        <taxon>Pezizomycotina</taxon>
        <taxon>Eurotiomycetes</taxon>
        <taxon>Eurotiomycetidae</taxon>
        <taxon>Eurotiales</taxon>
        <taxon>Aspergillaceae</taxon>
        <taxon>Aspergillus</taxon>
        <taxon>Aspergillus subgen. Circumdati</taxon>
    </lineage>
</organism>
<dbReference type="VEuPathDB" id="FungiDB:ASPFODRAFT_38733"/>
<feature type="transmembrane region" description="Helical" evidence="10">
    <location>
        <begin position="38"/>
        <end position="55"/>
    </location>
</feature>
<evidence type="ECO:0000256" key="4">
    <source>
        <dbReference type="ARBA" id="ARBA00022729"/>
    </source>
</evidence>
<evidence type="ECO:0000256" key="3">
    <source>
        <dbReference type="ARBA" id="ARBA00022651"/>
    </source>
</evidence>
<keyword evidence="4" id="KW-0732">Signal</keyword>
<dbReference type="PANTHER" id="PTHR43301">
    <property type="entry name" value="ARABINAN ENDO-1,5-ALPHA-L-ARABINOSIDASE"/>
    <property type="match status" value="1"/>
</dbReference>
<sequence length="226" mass="24816">MTPNWSQLWTFITNPKDTTSTSSISPSPSTLRRIIKSLSLLTFFSILLYALYIHFQPSTIPQPPDIPESPDLPPPSPEDTYKSIYGYPPTNPTIPPLHIHDPSILYDLPTNTYYAYGSGPHIPIHSAPTLQGPWTKVGSCCHFDPEKLPKAGMDIRVGRSPSPQGPFVDKQGRDLVDGGGEIVYGSNGDVYAPGGQGVLSGEVEGDVLYYHYCEGPFPFSHIFLQI</sequence>
<evidence type="ECO:0000313" key="11">
    <source>
        <dbReference type="EMBL" id="GAT26346.1"/>
    </source>
</evidence>
<dbReference type="EMBL" id="BCWF01000021">
    <property type="protein sequence ID" value="GAT26346.1"/>
    <property type="molecule type" value="Genomic_DNA"/>
</dbReference>
<feature type="region of interest" description="Disordered" evidence="9">
    <location>
        <begin position="62"/>
        <end position="83"/>
    </location>
</feature>
<comment type="function">
    <text evidence="8">Endo-1,5-alpha-L-arabinanase involved in degradation of pectin. Its preferred substrate is linear 1,5-alpha-L-arabinan.</text>
</comment>
<reference evidence="11 12" key="1">
    <citation type="journal article" date="2016" name="DNA Res.">
        <title>Genome sequence of Aspergillus luchuensis NBRC 4314.</title>
        <authorList>
            <person name="Yamada O."/>
            <person name="Machida M."/>
            <person name="Hosoyama A."/>
            <person name="Goto M."/>
            <person name="Takahashi T."/>
            <person name="Futagami T."/>
            <person name="Yamagata Y."/>
            <person name="Takeuchi M."/>
            <person name="Kobayashi T."/>
            <person name="Koike H."/>
            <person name="Abe K."/>
            <person name="Asai K."/>
            <person name="Arita M."/>
            <person name="Fujita N."/>
            <person name="Fukuda K."/>
            <person name="Higa K."/>
            <person name="Horikawa H."/>
            <person name="Ishikawa T."/>
            <person name="Jinno K."/>
            <person name="Kato Y."/>
            <person name="Kirimura K."/>
            <person name="Mizutani O."/>
            <person name="Nakasone K."/>
            <person name="Sano M."/>
            <person name="Shiraishi Y."/>
            <person name="Tsukahara M."/>
            <person name="Gomi K."/>
        </authorList>
    </citation>
    <scope>NUCLEOTIDE SEQUENCE [LARGE SCALE GENOMIC DNA]</scope>
    <source>
        <strain evidence="11 12">RIB 2604</strain>
    </source>
</reference>
<proteinExistence type="predicted"/>
<dbReference type="SUPFAM" id="SSF75005">
    <property type="entry name" value="Arabinanase/levansucrase/invertase"/>
    <property type="match status" value="2"/>
</dbReference>
<protein>
    <submittedName>
        <fullName evidence="11">Endo-1,5-alpha-l-arabinanase B</fullName>
    </submittedName>
</protein>
<keyword evidence="2" id="KW-0964">Secreted</keyword>
<dbReference type="InterPro" id="IPR050727">
    <property type="entry name" value="GH43_arabinanases"/>
</dbReference>
<dbReference type="GO" id="GO:0005576">
    <property type="term" value="C:extracellular region"/>
    <property type="evidence" value="ECO:0007669"/>
    <property type="project" value="UniProtKB-SubCell"/>
</dbReference>
<dbReference type="Proteomes" id="UP000075230">
    <property type="component" value="Unassembled WGS sequence"/>
</dbReference>
<keyword evidence="7" id="KW-0624">Polysaccharide degradation</keyword>
<reference evidence="12" key="2">
    <citation type="submission" date="2016-02" db="EMBL/GenBank/DDBJ databases">
        <title>Genome sequencing of Aspergillus luchuensis NBRC 4314.</title>
        <authorList>
            <person name="Yamada O."/>
        </authorList>
    </citation>
    <scope>NUCLEOTIDE SEQUENCE [LARGE SCALE GENOMIC DNA]</scope>
    <source>
        <strain evidence="12">RIB 2604</strain>
    </source>
</reference>
<feature type="compositionally biased region" description="Pro residues" evidence="9">
    <location>
        <begin position="62"/>
        <end position="77"/>
    </location>
</feature>
<dbReference type="InterPro" id="IPR023296">
    <property type="entry name" value="Glyco_hydro_beta-prop_sf"/>
</dbReference>